<comment type="similarity">
    <text evidence="2">Belongs to the LysR transcriptional regulatory family.</text>
</comment>
<dbReference type="GO" id="GO:0006351">
    <property type="term" value="P:DNA-templated transcription"/>
    <property type="evidence" value="ECO:0007669"/>
    <property type="project" value="TreeGrafter"/>
</dbReference>
<dbReference type="AlphaFoldDB" id="A0A975NP14"/>
<dbReference type="FunFam" id="3.40.190.10:FF:000017">
    <property type="entry name" value="Glycine cleavage system transcriptional activator"/>
    <property type="match status" value="1"/>
</dbReference>
<proteinExistence type="inferred from homology"/>
<keyword evidence="4" id="KW-0238">DNA-binding</keyword>
<dbReference type="NCBIfam" id="NF008352">
    <property type="entry name" value="PRK11139.1"/>
    <property type="match status" value="1"/>
</dbReference>
<evidence type="ECO:0000256" key="6">
    <source>
        <dbReference type="SAM" id="MobiDB-lite"/>
    </source>
</evidence>
<dbReference type="PROSITE" id="PS50931">
    <property type="entry name" value="HTH_LYSR"/>
    <property type="match status" value="1"/>
</dbReference>
<dbReference type="GO" id="GO:0003700">
    <property type="term" value="F:DNA-binding transcription factor activity"/>
    <property type="evidence" value="ECO:0007669"/>
    <property type="project" value="InterPro"/>
</dbReference>
<dbReference type="InterPro" id="IPR036388">
    <property type="entry name" value="WH-like_DNA-bd_sf"/>
</dbReference>
<evidence type="ECO:0000313" key="8">
    <source>
        <dbReference type="EMBL" id="QWG17979.1"/>
    </source>
</evidence>
<dbReference type="Proteomes" id="UP000680805">
    <property type="component" value="Chromosome"/>
</dbReference>
<dbReference type="Gene3D" id="1.10.10.10">
    <property type="entry name" value="Winged helix-like DNA-binding domain superfamily/Winged helix DNA-binding domain"/>
    <property type="match status" value="1"/>
</dbReference>
<keyword evidence="5" id="KW-0804">Transcription</keyword>
<sequence length="326" mass="35729">MTARLPSLNGLRAFEAAARHLSFTVAASELNVTQTAISHQIRRLEQELGIKLFVRQNRALTLTPAAKEYLPGVRAAFNDLRLATDRLQRRDSDHVLTVSTLASLAAKWLLPKLSAFQEAHPGIDVRITTSTSLVDFKSGDVDAAIRYGRGQWPGLSADWLMADQLFPVCSPALLAGDKPLRQPEDLADHVLLHTSGGAEDDWRLWLTAAGLPTNLSKQPGVTFDLTFMTLQAAIDGLGVAMGRTSYVEADIAKGRLVVPFDIALPADAGFYLVSPEARADTPKLAAFRHWLKASIHGKREELGKREVLGKPEPLPEPNQPARRRRV</sequence>
<name>A0A975NP14_9BRAD</name>
<dbReference type="Gene3D" id="3.40.190.10">
    <property type="entry name" value="Periplasmic binding protein-like II"/>
    <property type="match status" value="2"/>
</dbReference>
<feature type="domain" description="HTH lysR-type" evidence="7">
    <location>
        <begin position="6"/>
        <end position="63"/>
    </location>
</feature>
<evidence type="ECO:0000259" key="7">
    <source>
        <dbReference type="PROSITE" id="PS50931"/>
    </source>
</evidence>
<accession>A0A975NP14</accession>
<dbReference type="GO" id="GO:0043565">
    <property type="term" value="F:sequence-specific DNA binding"/>
    <property type="evidence" value="ECO:0007669"/>
    <property type="project" value="TreeGrafter"/>
</dbReference>
<feature type="region of interest" description="Disordered" evidence="6">
    <location>
        <begin position="302"/>
        <end position="326"/>
    </location>
</feature>
<dbReference type="KEGG" id="bsei:KMZ68_24010"/>
<organism evidence="8 9">
    <name type="scientific">Bradyrhizobium sediminis</name>
    <dbReference type="NCBI Taxonomy" id="2840469"/>
    <lineage>
        <taxon>Bacteria</taxon>
        <taxon>Pseudomonadati</taxon>
        <taxon>Pseudomonadota</taxon>
        <taxon>Alphaproteobacteria</taxon>
        <taxon>Hyphomicrobiales</taxon>
        <taxon>Nitrobacteraceae</taxon>
        <taxon>Bradyrhizobium</taxon>
    </lineage>
</organism>
<dbReference type="FunFam" id="1.10.10.10:FF:000038">
    <property type="entry name" value="Glycine cleavage system transcriptional activator"/>
    <property type="match status" value="1"/>
</dbReference>
<dbReference type="CDD" id="cd08432">
    <property type="entry name" value="PBP2_GcdR_TrpI_HvrB_AmpR_like"/>
    <property type="match status" value="1"/>
</dbReference>
<dbReference type="EMBL" id="CP076135">
    <property type="protein sequence ID" value="QWG17979.1"/>
    <property type="molecule type" value="Genomic_DNA"/>
</dbReference>
<dbReference type="SUPFAM" id="SSF53850">
    <property type="entry name" value="Periplasmic binding protein-like II"/>
    <property type="match status" value="1"/>
</dbReference>
<dbReference type="RefSeq" id="WP_215613592.1">
    <property type="nucleotide sequence ID" value="NZ_CP076135.1"/>
</dbReference>
<dbReference type="PRINTS" id="PR00039">
    <property type="entry name" value="HTHLYSR"/>
</dbReference>
<dbReference type="InterPro" id="IPR058163">
    <property type="entry name" value="LysR-type_TF_proteobact-type"/>
</dbReference>
<evidence type="ECO:0000256" key="5">
    <source>
        <dbReference type="ARBA" id="ARBA00023163"/>
    </source>
</evidence>
<evidence type="ECO:0000313" key="9">
    <source>
        <dbReference type="Proteomes" id="UP000680805"/>
    </source>
</evidence>
<evidence type="ECO:0000256" key="1">
    <source>
        <dbReference type="ARBA" id="ARBA00003502"/>
    </source>
</evidence>
<dbReference type="Pfam" id="PF00126">
    <property type="entry name" value="HTH_1"/>
    <property type="match status" value="1"/>
</dbReference>
<evidence type="ECO:0000256" key="3">
    <source>
        <dbReference type="ARBA" id="ARBA00023015"/>
    </source>
</evidence>
<dbReference type="SUPFAM" id="SSF46785">
    <property type="entry name" value="Winged helix' DNA-binding domain"/>
    <property type="match status" value="1"/>
</dbReference>
<keyword evidence="3" id="KW-0805">Transcription regulation</keyword>
<dbReference type="InterPro" id="IPR005119">
    <property type="entry name" value="LysR_subst-bd"/>
</dbReference>
<comment type="function">
    <text evidence="1">NodD regulates the expression of the nodABCFE genes which encode other nodulation proteins. NodD is also a negative regulator of its own expression. Binds flavonoids as inducers.</text>
</comment>
<dbReference type="InterPro" id="IPR000847">
    <property type="entry name" value="LysR_HTH_N"/>
</dbReference>
<evidence type="ECO:0000256" key="2">
    <source>
        <dbReference type="ARBA" id="ARBA00009437"/>
    </source>
</evidence>
<dbReference type="Pfam" id="PF03466">
    <property type="entry name" value="LysR_substrate"/>
    <property type="match status" value="1"/>
</dbReference>
<reference evidence="8" key="1">
    <citation type="submission" date="2021-06" db="EMBL/GenBank/DDBJ databases">
        <title>Bradyrhizobium sp. S2-11-2 Genome sequencing.</title>
        <authorList>
            <person name="Jin L."/>
        </authorList>
    </citation>
    <scope>NUCLEOTIDE SEQUENCE</scope>
    <source>
        <strain evidence="8">S2-11-2</strain>
    </source>
</reference>
<dbReference type="PANTHER" id="PTHR30537">
    <property type="entry name" value="HTH-TYPE TRANSCRIPTIONAL REGULATOR"/>
    <property type="match status" value="1"/>
</dbReference>
<evidence type="ECO:0000256" key="4">
    <source>
        <dbReference type="ARBA" id="ARBA00023125"/>
    </source>
</evidence>
<dbReference type="InterPro" id="IPR036390">
    <property type="entry name" value="WH_DNA-bd_sf"/>
</dbReference>
<protein>
    <submittedName>
        <fullName evidence="8">Transcriptional regulator GcvA</fullName>
    </submittedName>
</protein>
<dbReference type="PANTHER" id="PTHR30537:SF74">
    <property type="entry name" value="HTH-TYPE TRANSCRIPTIONAL REGULATOR TRPI"/>
    <property type="match status" value="1"/>
</dbReference>
<gene>
    <name evidence="8" type="ORF">KMZ68_24010</name>
</gene>